<feature type="transmembrane region" description="Helical" evidence="1">
    <location>
        <begin position="138"/>
        <end position="158"/>
    </location>
</feature>
<feature type="transmembrane region" description="Helical" evidence="1">
    <location>
        <begin position="21"/>
        <end position="40"/>
    </location>
</feature>
<dbReference type="EMBL" id="AP012319">
    <property type="protein sequence ID" value="BAL87966.1"/>
    <property type="molecule type" value="Genomic_DNA"/>
</dbReference>
<protein>
    <recommendedName>
        <fullName evidence="4">ABC transporter permease protein</fullName>
    </recommendedName>
</protein>
<keyword evidence="3" id="KW-1185">Reference proteome</keyword>
<feature type="transmembrane region" description="Helical" evidence="1">
    <location>
        <begin position="165"/>
        <end position="182"/>
    </location>
</feature>
<feature type="transmembrane region" description="Helical" evidence="1">
    <location>
        <begin position="100"/>
        <end position="126"/>
    </location>
</feature>
<dbReference type="KEGG" id="ams:AMIS_27460"/>
<organism evidence="2 3">
    <name type="scientific">Actinoplanes missouriensis (strain ATCC 14538 / DSM 43046 / CBS 188.64 / JCM 3121 / NBRC 102363 / NCIMB 12654 / NRRL B-3342 / UNCC 431)</name>
    <dbReference type="NCBI Taxonomy" id="512565"/>
    <lineage>
        <taxon>Bacteria</taxon>
        <taxon>Bacillati</taxon>
        <taxon>Actinomycetota</taxon>
        <taxon>Actinomycetes</taxon>
        <taxon>Micromonosporales</taxon>
        <taxon>Micromonosporaceae</taxon>
        <taxon>Actinoplanes</taxon>
    </lineage>
</organism>
<sequence>MMRDVIAAEWLKVRSLRSTRWTVAGIVPAVAGAAAADAYTNQPGSRFELGDAFPPAGFLVLIVVATGFGASTMLGEYSSGLIRATSVAVPARAAVIGAKAAVLVALWTVAGTVIAASSFAVAGLVLGDVTLSRPGTGAALLAAILIGPVCALIGLSLAVLVRHPGAVYVSGIVLLVLAPQMVSTRRELPRAINHAMLLPAWQRLTQAYGTPEAAGDIYTTAVQAWLVYALWPLTLLGAAVWVHRRRDV</sequence>
<reference evidence="2 3" key="1">
    <citation type="submission" date="2012-02" db="EMBL/GenBank/DDBJ databases">
        <title>Complete genome sequence of Actinoplanes missouriensis 431 (= NBRC 102363).</title>
        <authorList>
            <person name="Ohnishi Y."/>
            <person name="Ishikawa J."/>
            <person name="Sekine M."/>
            <person name="Hosoyama A."/>
            <person name="Harada T."/>
            <person name="Narita H."/>
            <person name="Hata T."/>
            <person name="Konno Y."/>
            <person name="Tutikane K."/>
            <person name="Fujita N."/>
            <person name="Horinouchi S."/>
            <person name="Hayakawa M."/>
        </authorList>
    </citation>
    <scope>NUCLEOTIDE SEQUENCE [LARGE SCALE GENOMIC DNA]</scope>
    <source>
        <strain evidence="3">ATCC 14538 / DSM 43046 / CBS 188.64 / JCM 3121 / NBRC 102363 / NCIMB 12654 / NRRL B-3342 / UNCC 431</strain>
    </source>
</reference>
<gene>
    <name evidence="2" type="ordered locus">AMIS_27460</name>
</gene>
<evidence type="ECO:0000256" key="1">
    <source>
        <dbReference type="SAM" id="Phobius"/>
    </source>
</evidence>
<feature type="transmembrane region" description="Helical" evidence="1">
    <location>
        <begin position="225"/>
        <end position="242"/>
    </location>
</feature>
<evidence type="ECO:0000313" key="2">
    <source>
        <dbReference type="EMBL" id="BAL87966.1"/>
    </source>
</evidence>
<dbReference type="eggNOG" id="COG1668">
    <property type="taxonomic scope" value="Bacteria"/>
</dbReference>
<keyword evidence="1" id="KW-1133">Transmembrane helix</keyword>
<dbReference type="HOGENOM" id="CLU_051674_1_1_11"/>
<name>I0H4M9_ACTM4</name>
<keyword evidence="1" id="KW-0812">Transmembrane</keyword>
<keyword evidence="1" id="KW-0472">Membrane</keyword>
<dbReference type="AlphaFoldDB" id="I0H4M9"/>
<evidence type="ECO:0008006" key="4">
    <source>
        <dbReference type="Google" id="ProtNLM"/>
    </source>
</evidence>
<accession>I0H4M9</accession>
<evidence type="ECO:0000313" key="3">
    <source>
        <dbReference type="Proteomes" id="UP000007882"/>
    </source>
</evidence>
<dbReference type="PATRIC" id="fig|512565.3.peg.2747"/>
<feature type="transmembrane region" description="Helical" evidence="1">
    <location>
        <begin position="52"/>
        <end position="74"/>
    </location>
</feature>
<proteinExistence type="predicted"/>
<dbReference type="STRING" id="512565.AMIS_27460"/>
<dbReference type="Proteomes" id="UP000007882">
    <property type="component" value="Chromosome"/>
</dbReference>